<evidence type="ECO:0000313" key="2">
    <source>
        <dbReference type="EMBL" id="CAH0749991.1"/>
    </source>
</evidence>
<feature type="compositionally biased region" description="Basic and acidic residues" evidence="1">
    <location>
        <begin position="176"/>
        <end position="186"/>
    </location>
</feature>
<keyword evidence="3" id="KW-1185">Reference proteome</keyword>
<feature type="region of interest" description="Disordered" evidence="1">
    <location>
        <begin position="162"/>
        <end position="186"/>
    </location>
</feature>
<reference evidence="2" key="1">
    <citation type="submission" date="2021-12" db="EMBL/GenBank/DDBJ databases">
        <authorList>
            <person name="King R."/>
        </authorList>
    </citation>
    <scope>NUCLEOTIDE SEQUENCE</scope>
</reference>
<name>A0AAI8UVF3_BEMTA</name>
<proteinExistence type="predicted"/>
<sequence>MRFEFLPGEAWTFLTEHFTDFASYLVQKADTFWTEITQVHSHEKLKIVRANFATLEWSYAHSSRKLSTNRFLACVGDMRFRCGRSEARQNLVQSDHHSRTPKLVSAPIFGPQNRELKSRKSYGCSLKSERIVRRVSLSGKFGDNFGRMPPRPEEENFIRRRAKSVTQAEEIQQIEAKVRHSQPDKP</sequence>
<dbReference type="AlphaFoldDB" id="A0AAI8UVF3"/>
<dbReference type="Proteomes" id="UP001152759">
    <property type="component" value="Unassembled WGS sequence"/>
</dbReference>
<accession>A0AAI8UVF3</accession>
<dbReference type="EMBL" id="CAKKNF020000102">
    <property type="protein sequence ID" value="CAH0749991.1"/>
    <property type="molecule type" value="Genomic_DNA"/>
</dbReference>
<gene>
    <name evidence="2" type="ORF">BEMITA_LOCUS226</name>
</gene>
<protein>
    <submittedName>
        <fullName evidence="2">Uncharacterized protein</fullName>
    </submittedName>
</protein>
<evidence type="ECO:0000256" key="1">
    <source>
        <dbReference type="SAM" id="MobiDB-lite"/>
    </source>
</evidence>
<evidence type="ECO:0000313" key="3">
    <source>
        <dbReference type="Proteomes" id="UP001152759"/>
    </source>
</evidence>
<comment type="caution">
    <text evidence="2">The sequence shown here is derived from an EMBL/GenBank/DDBJ whole genome shotgun (WGS) entry which is preliminary data.</text>
</comment>
<organism evidence="2 3">
    <name type="scientific">Bemisia tabaci</name>
    <name type="common">Sweetpotato whitefly</name>
    <name type="synonym">Aleurodes tabaci</name>
    <dbReference type="NCBI Taxonomy" id="7038"/>
    <lineage>
        <taxon>Eukaryota</taxon>
        <taxon>Metazoa</taxon>
        <taxon>Ecdysozoa</taxon>
        <taxon>Arthropoda</taxon>
        <taxon>Hexapoda</taxon>
        <taxon>Insecta</taxon>
        <taxon>Pterygota</taxon>
        <taxon>Neoptera</taxon>
        <taxon>Paraneoptera</taxon>
        <taxon>Hemiptera</taxon>
        <taxon>Sternorrhyncha</taxon>
        <taxon>Aleyrodoidea</taxon>
        <taxon>Aleyrodidae</taxon>
        <taxon>Aleyrodinae</taxon>
        <taxon>Bemisia</taxon>
    </lineage>
</organism>